<proteinExistence type="predicted"/>
<sequence length="296" mass="33058">MVNLPGGCTNGKQFSNYVNERVGECIQRYMSKEETARHLRDRYQIAYGCTEIGNTPFTLNQFNWSVGKKKKTLGVILILDSVAWGNIERWNPEFFRTYFENGAPNATALAKLAKETALAQLKEETGSCKTPNSPPKGESDKAPRLCSDTRAREQEQQVRESARSQVPEDAAYAHDGNPIAFVEQSSSKAGQSQALEKQTLQASHQQQPVYPTEFWQNLSTTLGRIQCNTDQMVKLMTDGHGFAAHPSAVGSSKRQRVEQEKERGDTVEAEKLQDQNIQLPQQTHGESRGTKAAKKH</sequence>
<feature type="region of interest" description="Disordered" evidence="1">
    <location>
        <begin position="184"/>
        <end position="207"/>
    </location>
</feature>
<evidence type="ECO:0000313" key="3">
    <source>
        <dbReference type="Proteomes" id="UP000824890"/>
    </source>
</evidence>
<dbReference type="EMBL" id="JAGKQM010000006">
    <property type="protein sequence ID" value="KAH0924129.1"/>
    <property type="molecule type" value="Genomic_DNA"/>
</dbReference>
<organism evidence="2 3">
    <name type="scientific">Brassica napus</name>
    <name type="common">Rape</name>
    <dbReference type="NCBI Taxonomy" id="3708"/>
    <lineage>
        <taxon>Eukaryota</taxon>
        <taxon>Viridiplantae</taxon>
        <taxon>Streptophyta</taxon>
        <taxon>Embryophyta</taxon>
        <taxon>Tracheophyta</taxon>
        <taxon>Spermatophyta</taxon>
        <taxon>Magnoliopsida</taxon>
        <taxon>eudicotyledons</taxon>
        <taxon>Gunneridae</taxon>
        <taxon>Pentapetalae</taxon>
        <taxon>rosids</taxon>
        <taxon>malvids</taxon>
        <taxon>Brassicales</taxon>
        <taxon>Brassicaceae</taxon>
        <taxon>Brassiceae</taxon>
        <taxon>Brassica</taxon>
    </lineage>
</organism>
<name>A0ABQ8D455_BRANA</name>
<feature type="compositionally biased region" description="Polar residues" evidence="1">
    <location>
        <begin position="274"/>
        <end position="284"/>
    </location>
</feature>
<feature type="compositionally biased region" description="Basic and acidic residues" evidence="1">
    <location>
        <begin position="137"/>
        <end position="162"/>
    </location>
</feature>
<feature type="compositionally biased region" description="Basic and acidic residues" evidence="1">
    <location>
        <begin position="255"/>
        <end position="273"/>
    </location>
</feature>
<evidence type="ECO:0000313" key="2">
    <source>
        <dbReference type="EMBL" id="KAH0924129.1"/>
    </source>
</evidence>
<protein>
    <submittedName>
        <fullName evidence="2">Uncharacterized protein</fullName>
    </submittedName>
</protein>
<evidence type="ECO:0000256" key="1">
    <source>
        <dbReference type="SAM" id="MobiDB-lite"/>
    </source>
</evidence>
<dbReference type="Proteomes" id="UP000824890">
    <property type="component" value="Unassembled WGS sequence"/>
</dbReference>
<accession>A0ABQ8D455</accession>
<feature type="region of interest" description="Disordered" evidence="1">
    <location>
        <begin position="243"/>
        <end position="296"/>
    </location>
</feature>
<keyword evidence="3" id="KW-1185">Reference proteome</keyword>
<comment type="caution">
    <text evidence="2">The sequence shown here is derived from an EMBL/GenBank/DDBJ whole genome shotgun (WGS) entry which is preliminary data.</text>
</comment>
<reference evidence="2 3" key="1">
    <citation type="submission" date="2021-05" db="EMBL/GenBank/DDBJ databases">
        <title>Genome Assembly of Synthetic Allotetraploid Brassica napus Reveals Homoeologous Exchanges between Subgenomes.</title>
        <authorList>
            <person name="Davis J.T."/>
        </authorList>
    </citation>
    <scope>NUCLEOTIDE SEQUENCE [LARGE SCALE GENOMIC DNA]</scope>
    <source>
        <strain evidence="3">cv. Da-Ae</strain>
        <tissue evidence="2">Seedling</tissue>
    </source>
</reference>
<feature type="region of interest" description="Disordered" evidence="1">
    <location>
        <begin position="123"/>
        <end position="170"/>
    </location>
</feature>
<gene>
    <name evidence="2" type="ORF">HID58_024147</name>
</gene>